<gene>
    <name evidence="11" type="ORF">AE0388_2754</name>
</gene>
<feature type="transmembrane region" description="Helical" evidence="8">
    <location>
        <begin position="264"/>
        <end position="285"/>
    </location>
</feature>
<dbReference type="PANTHER" id="PTHR14463">
    <property type="entry name" value="LIPASE MATURATION FACTOR"/>
    <property type="match status" value="1"/>
</dbReference>
<evidence type="ECO:0000313" key="12">
    <source>
        <dbReference type="Proteomes" id="UP000031488"/>
    </source>
</evidence>
<keyword evidence="3 8" id="KW-0812">Transmembrane</keyword>
<keyword evidence="6 8" id="KW-0472">Membrane</keyword>
<feature type="transmembrane region" description="Helical" evidence="8">
    <location>
        <begin position="81"/>
        <end position="99"/>
    </location>
</feature>
<evidence type="ECO:0000256" key="2">
    <source>
        <dbReference type="ARBA" id="ARBA00005512"/>
    </source>
</evidence>
<dbReference type="OrthoDB" id="9793230at2"/>
<evidence type="ECO:0000256" key="7">
    <source>
        <dbReference type="SAM" id="MobiDB-lite"/>
    </source>
</evidence>
<feature type="transmembrane region" description="Helical" evidence="8">
    <location>
        <begin position="105"/>
        <end position="125"/>
    </location>
</feature>
<comment type="similarity">
    <text evidence="2">Belongs to the lipase maturation factor family.</text>
</comment>
<dbReference type="PANTHER" id="PTHR14463:SF10">
    <property type="entry name" value="LIPASE MATURATION FACTOR 1"/>
    <property type="match status" value="1"/>
</dbReference>
<evidence type="ECO:0000256" key="3">
    <source>
        <dbReference type="ARBA" id="ARBA00022692"/>
    </source>
</evidence>
<dbReference type="InterPro" id="IPR057433">
    <property type="entry name" value="LMF1/2_C"/>
</dbReference>
<name>A0A0B8ZW89_BRELN</name>
<evidence type="ECO:0000259" key="10">
    <source>
        <dbReference type="Pfam" id="PF25179"/>
    </source>
</evidence>
<proteinExistence type="inferred from homology"/>
<protein>
    <recommendedName>
        <fullName evidence="13">Lipase maturation factor</fullName>
    </recommendedName>
</protein>
<evidence type="ECO:0000256" key="6">
    <source>
        <dbReference type="ARBA" id="ARBA00023136"/>
    </source>
</evidence>
<feature type="domain" description="Lipase maturation factor 1/2 C-terminal" evidence="10">
    <location>
        <begin position="365"/>
        <end position="517"/>
    </location>
</feature>
<dbReference type="InterPro" id="IPR009613">
    <property type="entry name" value="LMF"/>
</dbReference>
<dbReference type="Pfam" id="PF25179">
    <property type="entry name" value="LMF1_C"/>
    <property type="match status" value="1"/>
</dbReference>
<evidence type="ECO:0000256" key="1">
    <source>
        <dbReference type="ARBA" id="ARBA00004477"/>
    </source>
</evidence>
<evidence type="ECO:0000259" key="9">
    <source>
        <dbReference type="Pfam" id="PF06762"/>
    </source>
</evidence>
<sequence>MELSQVVALLTAGDYTISREIIQRGFGVLFLIAFASAFNQFPALLGERGLTPAPRFIALTSAKQAPSVFRWKRFSYSDRRLRLVCVIGMVLAASAIIGLPQAGPAWMPIPVFLGVWALYFSIVSIGQRFYGFGWESLLLEAGFLIGFLGSHEVAPTLPMILLLRWFVIRIEFGAGMIKMRGDSSWRDLTAMDYHHQTQPMPNPISRRAHLMPGWWHKGETLGSHIVQLAAPWLLFLPQPIASFAAVAIIITQLALVISGNYAWLNWATILLACSGISDTFFRWIAGGPFPGWGWNSVTAMFTDPAGAEAVNPAGATAPVEALPLWWLIVVLAFVAWQVWLNVPAVRNLFSSNQLMNASFNRLGLGNAYGAFGSMTETRNEIIIEGWIDDSGAGSGSGDDSTDSDAGDPDAGWREYAFKGKPGDVHRRGPIIAPYHLRLDWLMWFAGLGDYRQTWFTELVRKIGSGDPQIRRLMGPDPFDGRMPDLVRVRVFTFRYATRAERRAAKAAGEPKPWWVRSDPRILIRPIDLRQG</sequence>
<dbReference type="InterPro" id="IPR057434">
    <property type="entry name" value="LMF1/2_N"/>
</dbReference>
<evidence type="ECO:0000313" key="11">
    <source>
        <dbReference type="EMBL" id="KHS50682.1"/>
    </source>
</evidence>
<feature type="transmembrane region" description="Helical" evidence="8">
    <location>
        <begin position="324"/>
        <end position="345"/>
    </location>
</feature>
<dbReference type="RefSeq" id="WP_039211440.1">
    <property type="nucleotide sequence ID" value="NZ_JTJZ01000022.1"/>
</dbReference>
<dbReference type="PATRIC" id="fig|1703.6.peg.2699"/>
<evidence type="ECO:0000256" key="8">
    <source>
        <dbReference type="SAM" id="Phobius"/>
    </source>
</evidence>
<feature type="region of interest" description="Disordered" evidence="7">
    <location>
        <begin position="392"/>
        <end position="412"/>
    </location>
</feature>
<dbReference type="GO" id="GO:0051604">
    <property type="term" value="P:protein maturation"/>
    <property type="evidence" value="ECO:0007669"/>
    <property type="project" value="InterPro"/>
</dbReference>
<dbReference type="Proteomes" id="UP000031488">
    <property type="component" value="Unassembled WGS sequence"/>
</dbReference>
<accession>A0A0B8ZW89</accession>
<reference evidence="11 12" key="1">
    <citation type="submission" date="2014-11" db="EMBL/GenBank/DDBJ databases">
        <title>Draft Genome Sequence of Brevibacterium linens AE038-8.</title>
        <authorList>
            <person name="Maizel D."/>
            <person name="Utturkar S.M."/>
            <person name="Brown S.D."/>
            <person name="Ferrero M."/>
            <person name="Rosen B.P."/>
        </authorList>
    </citation>
    <scope>NUCLEOTIDE SEQUENCE [LARGE SCALE GENOMIC DNA]</scope>
    <source>
        <strain evidence="11 12">AE038-8</strain>
    </source>
</reference>
<comment type="subcellular location">
    <subcellularLocation>
        <location evidence="1">Endoplasmic reticulum membrane</location>
        <topology evidence="1">Multi-pass membrane protein</topology>
    </subcellularLocation>
</comment>
<evidence type="ECO:0000256" key="5">
    <source>
        <dbReference type="ARBA" id="ARBA00022989"/>
    </source>
</evidence>
<comment type="caution">
    <text evidence="11">The sequence shown here is derived from an EMBL/GenBank/DDBJ whole genome shotgun (WGS) entry which is preliminary data.</text>
</comment>
<keyword evidence="5 8" id="KW-1133">Transmembrane helix</keyword>
<keyword evidence="12" id="KW-1185">Reference proteome</keyword>
<dbReference type="AlphaFoldDB" id="A0A0B8ZW89"/>
<feature type="transmembrane region" description="Helical" evidence="8">
    <location>
        <begin position="240"/>
        <end position="257"/>
    </location>
</feature>
<dbReference type="Pfam" id="PF06762">
    <property type="entry name" value="LMF1"/>
    <property type="match status" value="1"/>
</dbReference>
<feature type="domain" description="Lipase maturation factor 1/2 N-terminal" evidence="9">
    <location>
        <begin position="130"/>
        <end position="282"/>
    </location>
</feature>
<dbReference type="EMBL" id="JTJZ01000022">
    <property type="protein sequence ID" value="KHS50682.1"/>
    <property type="molecule type" value="Genomic_DNA"/>
</dbReference>
<organism evidence="11 12">
    <name type="scientific">Brevibacterium linens</name>
    <dbReference type="NCBI Taxonomy" id="1703"/>
    <lineage>
        <taxon>Bacteria</taxon>
        <taxon>Bacillati</taxon>
        <taxon>Actinomycetota</taxon>
        <taxon>Actinomycetes</taxon>
        <taxon>Micrococcales</taxon>
        <taxon>Brevibacteriaceae</taxon>
        <taxon>Brevibacterium</taxon>
    </lineage>
</organism>
<evidence type="ECO:0000256" key="4">
    <source>
        <dbReference type="ARBA" id="ARBA00022824"/>
    </source>
</evidence>
<feature type="transmembrane region" description="Helical" evidence="8">
    <location>
        <begin position="25"/>
        <end position="45"/>
    </location>
</feature>
<feature type="transmembrane region" description="Helical" evidence="8">
    <location>
        <begin position="132"/>
        <end position="150"/>
    </location>
</feature>
<evidence type="ECO:0008006" key="13">
    <source>
        <dbReference type="Google" id="ProtNLM"/>
    </source>
</evidence>
<keyword evidence="4" id="KW-0256">Endoplasmic reticulum</keyword>